<evidence type="ECO:0000313" key="1">
    <source>
        <dbReference type="EMBL" id="MBX67328.1"/>
    </source>
</evidence>
<protein>
    <submittedName>
        <fullName evidence="1">Uncharacterized protein</fullName>
    </submittedName>
</protein>
<organism evidence="1">
    <name type="scientific">Rhizophora mucronata</name>
    <name type="common">Asiatic mangrove</name>
    <dbReference type="NCBI Taxonomy" id="61149"/>
    <lineage>
        <taxon>Eukaryota</taxon>
        <taxon>Viridiplantae</taxon>
        <taxon>Streptophyta</taxon>
        <taxon>Embryophyta</taxon>
        <taxon>Tracheophyta</taxon>
        <taxon>Spermatophyta</taxon>
        <taxon>Magnoliopsida</taxon>
        <taxon>eudicotyledons</taxon>
        <taxon>Gunneridae</taxon>
        <taxon>Pentapetalae</taxon>
        <taxon>rosids</taxon>
        <taxon>fabids</taxon>
        <taxon>Malpighiales</taxon>
        <taxon>Rhizophoraceae</taxon>
        <taxon>Rhizophora</taxon>
    </lineage>
</organism>
<proteinExistence type="predicted"/>
<dbReference type="EMBL" id="GGEC01086844">
    <property type="protein sequence ID" value="MBX67328.1"/>
    <property type="molecule type" value="Transcribed_RNA"/>
</dbReference>
<sequence>MSNCKYNFL</sequence>
<accession>A0A2P2QJY9</accession>
<name>A0A2P2QJY9_RHIMU</name>
<reference evidence="1" key="1">
    <citation type="submission" date="2018-02" db="EMBL/GenBank/DDBJ databases">
        <title>Rhizophora mucronata_Transcriptome.</title>
        <authorList>
            <person name="Meera S.P."/>
            <person name="Sreeshan A."/>
            <person name="Augustine A."/>
        </authorList>
    </citation>
    <scope>NUCLEOTIDE SEQUENCE</scope>
    <source>
        <tissue evidence="1">Leaf</tissue>
    </source>
</reference>